<dbReference type="Gene3D" id="3.30.1490.40">
    <property type="match status" value="1"/>
</dbReference>
<accession>A0A507C0Z6</accession>
<keyword evidence="3" id="KW-1185">Reference proteome</keyword>
<dbReference type="OrthoDB" id="331341at2759"/>
<feature type="region of interest" description="Disordered" evidence="1">
    <location>
        <begin position="1"/>
        <end position="128"/>
    </location>
</feature>
<organism evidence="2 3">
    <name type="scientific">Synchytrium microbalum</name>
    <dbReference type="NCBI Taxonomy" id="1806994"/>
    <lineage>
        <taxon>Eukaryota</taxon>
        <taxon>Fungi</taxon>
        <taxon>Fungi incertae sedis</taxon>
        <taxon>Chytridiomycota</taxon>
        <taxon>Chytridiomycota incertae sedis</taxon>
        <taxon>Chytridiomycetes</taxon>
        <taxon>Synchytriales</taxon>
        <taxon>Synchytriaceae</taxon>
        <taxon>Synchytrium</taxon>
    </lineage>
</organism>
<sequence length="433" mass="49284">MSRRLEDSNDLFDGKRKRAREDDHEDLVDVAHEARSKRKNVRFSDQDDAFKPSKKDAPRAWDDTQDDDDDEDDDELEAKRKRKGQVNLEFSDDEEEDVNSKEAAPADDQDMFAAETPADKKQDTQPKKKGVITYMAPTQIEGQEWDAEAEEFDEEGTKMEPFNMDQELEEGGFDESGHYIAKQDDQAIHDNWLQGVTKNQMLLAKAAHDRQEARARIDFVVEEKTQGKLDANMIWYKILAVMKPGETVAGAMKRLGANSAKPKVIKAGWKNKIKSKYAESQSSDAMQVDQQAAEEQSKQAVNELTSLTDQLMGFGNFDVFEQRYEQIVRILRLANLIKEDWTNGDPLPPLSRAAASDDAESTELFWEYKNSEDTMEVRGPHTGEEMDDLVKRRQATEEGQTGPLWIRKVTRQTSLDPFVGFSVMPSGFDFVHG</sequence>
<feature type="compositionally biased region" description="Basic and acidic residues" evidence="1">
    <location>
        <begin position="19"/>
        <end position="34"/>
    </location>
</feature>
<dbReference type="STRING" id="1806994.A0A507C0Z6"/>
<feature type="compositionally biased region" description="Acidic residues" evidence="1">
    <location>
        <begin position="63"/>
        <end position="76"/>
    </location>
</feature>
<dbReference type="RefSeq" id="XP_031024384.1">
    <property type="nucleotide sequence ID" value="XM_031169635.1"/>
</dbReference>
<evidence type="ECO:0008006" key="4">
    <source>
        <dbReference type="Google" id="ProtNLM"/>
    </source>
</evidence>
<dbReference type="PANTHER" id="PTHR13138">
    <property type="entry name" value="PROTEIN LIN1"/>
    <property type="match status" value="1"/>
</dbReference>
<dbReference type="InterPro" id="IPR035445">
    <property type="entry name" value="GYF-like_dom_sf"/>
</dbReference>
<protein>
    <recommendedName>
        <fullName evidence="4">GYF domain-containing protein</fullName>
    </recommendedName>
</protein>
<evidence type="ECO:0000313" key="3">
    <source>
        <dbReference type="Proteomes" id="UP000319731"/>
    </source>
</evidence>
<dbReference type="AlphaFoldDB" id="A0A507C0Z6"/>
<dbReference type="GO" id="GO:0005682">
    <property type="term" value="C:U5 snRNP"/>
    <property type="evidence" value="ECO:0007669"/>
    <property type="project" value="InterPro"/>
</dbReference>
<evidence type="ECO:0000256" key="1">
    <source>
        <dbReference type="SAM" id="MobiDB-lite"/>
    </source>
</evidence>
<comment type="caution">
    <text evidence="2">The sequence shown here is derived from an EMBL/GenBank/DDBJ whole genome shotgun (WGS) entry which is preliminary data.</text>
</comment>
<dbReference type="InterPro" id="IPR039905">
    <property type="entry name" value="CD2BP2/Lin1"/>
</dbReference>
<name>A0A507C0Z6_9FUNG</name>
<evidence type="ECO:0000313" key="2">
    <source>
        <dbReference type="EMBL" id="TPX33372.1"/>
    </source>
</evidence>
<feature type="compositionally biased region" description="Basic and acidic residues" evidence="1">
    <location>
        <begin position="42"/>
        <end position="62"/>
    </location>
</feature>
<dbReference type="GeneID" id="42004932"/>
<reference evidence="2 3" key="1">
    <citation type="journal article" date="2019" name="Sci. Rep.">
        <title>Comparative genomics of chytrid fungi reveal insights into the obligate biotrophic and pathogenic lifestyle of Synchytrium endobioticum.</title>
        <authorList>
            <person name="van de Vossenberg B.T.L.H."/>
            <person name="Warris S."/>
            <person name="Nguyen H.D.T."/>
            <person name="van Gent-Pelzer M.P.E."/>
            <person name="Joly D.L."/>
            <person name="van de Geest H.C."/>
            <person name="Bonants P.J.M."/>
            <person name="Smith D.S."/>
            <person name="Levesque C.A."/>
            <person name="van der Lee T.A.J."/>
        </authorList>
    </citation>
    <scope>NUCLEOTIDE SEQUENCE [LARGE SCALE GENOMIC DNA]</scope>
    <source>
        <strain evidence="2 3">JEL517</strain>
    </source>
</reference>
<gene>
    <name evidence="2" type="ORF">SmJEL517_g03707</name>
</gene>
<dbReference type="EMBL" id="QEAO01000021">
    <property type="protein sequence ID" value="TPX33372.1"/>
    <property type="molecule type" value="Genomic_DNA"/>
</dbReference>
<proteinExistence type="predicted"/>
<dbReference type="Proteomes" id="UP000319731">
    <property type="component" value="Unassembled WGS sequence"/>
</dbReference>
<dbReference type="PANTHER" id="PTHR13138:SF3">
    <property type="entry name" value="CD2 ANTIGEN CYTOPLASMIC TAIL-BINDING PROTEIN 2"/>
    <property type="match status" value="1"/>
</dbReference>
<feature type="compositionally biased region" description="Basic and acidic residues" evidence="1">
    <location>
        <begin position="117"/>
        <end position="126"/>
    </location>
</feature>